<dbReference type="InterPro" id="IPR023006">
    <property type="entry name" value="YchJ-like"/>
</dbReference>
<dbReference type="EMBL" id="CP064782">
    <property type="protein sequence ID" value="QWT48609.1"/>
    <property type="molecule type" value="Genomic_DNA"/>
</dbReference>
<proteinExistence type="inferred from homology"/>
<dbReference type="InterPro" id="IPR004027">
    <property type="entry name" value="SEC_C_motif"/>
</dbReference>
<evidence type="ECO:0000259" key="2">
    <source>
        <dbReference type="Pfam" id="PF17775"/>
    </source>
</evidence>
<dbReference type="HAMAP" id="MF_00612">
    <property type="entry name" value="UPF0225"/>
    <property type="match status" value="1"/>
</dbReference>
<dbReference type="Proteomes" id="UP000683428">
    <property type="component" value="Chromosome"/>
</dbReference>
<feature type="domain" description="YchJ-like middle NTF2-like" evidence="2">
    <location>
        <begin position="32"/>
        <end position="129"/>
    </location>
</feature>
<evidence type="ECO:0000313" key="4">
    <source>
        <dbReference type="Proteomes" id="UP000683428"/>
    </source>
</evidence>
<evidence type="ECO:0000256" key="1">
    <source>
        <dbReference type="HAMAP-Rule" id="MF_00612"/>
    </source>
</evidence>
<organism evidence="3 4">
    <name type="scientific">Azospira inquinata</name>
    <dbReference type="NCBI Taxonomy" id="2785627"/>
    <lineage>
        <taxon>Bacteria</taxon>
        <taxon>Pseudomonadati</taxon>
        <taxon>Pseudomonadota</taxon>
        <taxon>Betaproteobacteria</taxon>
        <taxon>Rhodocyclales</taxon>
        <taxon>Rhodocyclaceae</taxon>
        <taxon>Azospira</taxon>
    </lineage>
</organism>
<dbReference type="PANTHER" id="PTHR33747">
    <property type="entry name" value="UPF0225 PROTEIN SCO1677"/>
    <property type="match status" value="1"/>
</dbReference>
<dbReference type="PANTHER" id="PTHR33747:SF1">
    <property type="entry name" value="ADENYLATE CYCLASE-ASSOCIATED CAP C-TERMINAL DOMAIN-CONTAINING PROTEIN"/>
    <property type="match status" value="1"/>
</dbReference>
<evidence type="ECO:0000313" key="3">
    <source>
        <dbReference type="EMBL" id="QWT48609.1"/>
    </source>
</evidence>
<gene>
    <name evidence="3" type="ORF">Azoinq_12245</name>
</gene>
<dbReference type="Pfam" id="PF02810">
    <property type="entry name" value="SEC-C"/>
    <property type="match status" value="1"/>
</dbReference>
<dbReference type="AlphaFoldDB" id="A0A975SLM2"/>
<accession>A0A975SLM2</accession>
<comment type="similarity">
    <text evidence="1">Belongs to the UPF0225 family.</text>
</comment>
<reference evidence="3" key="1">
    <citation type="submission" date="2020-11" db="EMBL/GenBank/DDBJ databases">
        <title>Azospira inquinata sp. nov.</title>
        <authorList>
            <person name="Moe W.M."/>
            <person name="Mikes M.C."/>
        </authorList>
    </citation>
    <scope>NUCLEOTIDE SEQUENCE</scope>
    <source>
        <strain evidence="3">Azo-3</strain>
    </source>
</reference>
<dbReference type="RefSeq" id="WP_216128679.1">
    <property type="nucleotide sequence ID" value="NZ_CP064782.1"/>
</dbReference>
<dbReference type="Pfam" id="PF17775">
    <property type="entry name" value="YchJ_M-like"/>
    <property type="match status" value="1"/>
</dbReference>
<protein>
    <recommendedName>
        <fullName evidence="1">UPF0225 protein Azoinq_12245</fullName>
    </recommendedName>
</protein>
<dbReference type="InterPro" id="IPR048469">
    <property type="entry name" value="YchJ-like_M"/>
</dbReference>
<sequence length="134" mass="15286">MKARKPQVCPCGSGHTYEECCAPWHGGQPAPTPEALMRSRYSAYARGLEDYLLATWAPDTRPASLDLAVPPIPQWIGLEILAREQGRDGEGETGKVHYRARYKLNGRAHRLEEISRFRKIGERWYYVDGDIRED</sequence>
<keyword evidence="4" id="KW-1185">Reference proteome</keyword>
<dbReference type="KEGG" id="aiq:Azoinq_12245"/>
<name>A0A975SLM2_9RHOO</name>